<comment type="catalytic activity">
    <reaction evidence="1 18 19">
        <text>(6R)-NADHX = (6S)-NADHX</text>
        <dbReference type="Rhea" id="RHEA:32215"/>
        <dbReference type="ChEBI" id="CHEBI:64074"/>
        <dbReference type="ChEBI" id="CHEBI:64075"/>
        <dbReference type="EC" id="5.1.99.6"/>
    </reaction>
</comment>
<dbReference type="EC" id="4.2.1.136" evidence="19"/>
<dbReference type="InterPro" id="IPR000631">
    <property type="entry name" value="CARKD"/>
</dbReference>
<sequence>MFIASREQARQIDYEAIHSIKIPSLVLMEHAAIELLHSIPDTSYQKIVIVCGPGNNGADGMALARLLALKEQPVSCIHPSMDRFSNEEKIQFEAIQKLDIPCFLNTDPAAFVELEQADMIVDALFGSGLSRPIEGIFATWIEAINSLDTFVLAIDIPSGLNADTGEILGVCAHADLTIAIDSIKWGELLREGKNVCGTLKSVDIGIPSFLHRDCASLLNLEYVRSIFPRRDPFSYKNKNGKVLMIGGSDEMPGAISMAADACFHSGVGLLSVFVPKSIQMLLETKMSYVMSLGVPEENGRFSQDALSILKEQLDRYDAFSIGNGMHKYAVTEQMVKLLLASNKPVLVDADGLVYIKKEIDLSQRKADTILTPHLKEMADLLDIDVKEIERDRIKIVKRFCKENPSVVLVLKSSITLIGFQDRLFVLDHPTSALAKGGSGDTLAGMILGLYAWCHDAYLAALCGVYAHSLAASLSSVDPISFTPNDLVENLSQAFLTLQSKKTP</sequence>
<dbReference type="GO" id="GO:0046872">
    <property type="term" value="F:metal ion binding"/>
    <property type="evidence" value="ECO:0007669"/>
    <property type="project" value="UniProtKB-UniRule"/>
</dbReference>
<comment type="catalytic activity">
    <reaction evidence="2 18 19">
        <text>(6R)-NADPHX = (6S)-NADPHX</text>
        <dbReference type="Rhea" id="RHEA:32227"/>
        <dbReference type="ChEBI" id="CHEBI:64076"/>
        <dbReference type="ChEBI" id="CHEBI:64077"/>
        <dbReference type="EC" id="5.1.99.6"/>
    </reaction>
</comment>
<evidence type="ECO:0000256" key="19">
    <source>
        <dbReference type="PIRNR" id="PIRNR017184"/>
    </source>
</evidence>
<evidence type="ECO:0000259" key="21">
    <source>
        <dbReference type="PROSITE" id="PS51385"/>
    </source>
</evidence>
<comment type="similarity">
    <text evidence="4 19">In the C-terminal section; belongs to the NnrD/CARKD family.</text>
</comment>
<dbReference type="Proteomes" id="UP000186705">
    <property type="component" value="Unassembled WGS sequence"/>
</dbReference>
<dbReference type="NCBIfam" id="TIGR00196">
    <property type="entry name" value="yjeF_cterm"/>
    <property type="match status" value="1"/>
</dbReference>
<evidence type="ECO:0000256" key="18">
    <source>
        <dbReference type="HAMAP-Rule" id="MF_01966"/>
    </source>
</evidence>
<comment type="caution">
    <text evidence="18">Lacks conserved residue(s) required for the propagation of feature annotation.</text>
</comment>
<comment type="caution">
    <text evidence="22">The sequence shown here is derived from an EMBL/GenBank/DDBJ whole genome shotgun (WGS) entry which is preliminary data.</text>
</comment>
<dbReference type="EC" id="5.1.99.6" evidence="19"/>
<dbReference type="STRING" id="1862672.BO225_11325"/>
<evidence type="ECO:0000256" key="6">
    <source>
        <dbReference type="ARBA" id="ARBA00022741"/>
    </source>
</evidence>
<feature type="binding site" evidence="18">
    <location>
        <begin position="126"/>
        <end position="132"/>
    </location>
    <ligand>
        <name>(6S)-NADPHX</name>
        <dbReference type="ChEBI" id="CHEBI:64076"/>
    </ligand>
</feature>
<feature type="binding site" evidence="18">
    <location>
        <position position="122"/>
    </location>
    <ligand>
        <name>K(+)</name>
        <dbReference type="ChEBI" id="CHEBI:29103"/>
    </ligand>
</feature>
<dbReference type="InterPro" id="IPR030677">
    <property type="entry name" value="Nnr"/>
</dbReference>
<dbReference type="InterPro" id="IPR029056">
    <property type="entry name" value="Ribokinase-like"/>
</dbReference>
<evidence type="ECO:0000313" key="23">
    <source>
        <dbReference type="Proteomes" id="UP000186705"/>
    </source>
</evidence>
<dbReference type="PANTHER" id="PTHR12592:SF0">
    <property type="entry name" value="ATP-DEPENDENT (S)-NAD(P)H-HYDRATE DEHYDRATASE"/>
    <property type="match status" value="1"/>
</dbReference>
<gene>
    <name evidence="17" type="primary">nnrD</name>
    <name evidence="18" type="synonym">nnrE</name>
    <name evidence="22" type="ORF">BO225_11325</name>
</gene>
<feature type="binding site" evidence="17">
    <location>
        <position position="373"/>
    </location>
    <ligand>
        <name>(6S)-NADPHX</name>
        <dbReference type="ChEBI" id="CHEBI:64076"/>
    </ligand>
</feature>
<evidence type="ECO:0000313" key="22">
    <source>
        <dbReference type="EMBL" id="OLU43900.1"/>
    </source>
</evidence>
<evidence type="ECO:0000259" key="20">
    <source>
        <dbReference type="PROSITE" id="PS51383"/>
    </source>
</evidence>
<keyword evidence="8 17" id="KW-0521">NADP</keyword>
<keyword evidence="10 17" id="KW-0520">NAD</keyword>
<feature type="binding site" evidence="18">
    <location>
        <position position="158"/>
    </location>
    <ligand>
        <name>K(+)</name>
        <dbReference type="ChEBI" id="CHEBI:29103"/>
    </ligand>
</feature>
<feature type="domain" description="YjeF C-terminal" evidence="20">
    <location>
        <begin position="219"/>
        <end position="497"/>
    </location>
</feature>
<dbReference type="InterPro" id="IPR017953">
    <property type="entry name" value="Carbohydrate_kinase_pred_CS"/>
</dbReference>
<dbReference type="CDD" id="cd01171">
    <property type="entry name" value="YXKO-related"/>
    <property type="match status" value="1"/>
</dbReference>
<dbReference type="PANTHER" id="PTHR12592">
    <property type="entry name" value="ATP-DEPENDENT (S)-NAD(P)H-HYDRATE DEHYDRATASE FAMILY MEMBER"/>
    <property type="match status" value="1"/>
</dbReference>
<dbReference type="AlphaFoldDB" id="A0A1U7NJS6"/>
<evidence type="ECO:0000256" key="1">
    <source>
        <dbReference type="ARBA" id="ARBA00000013"/>
    </source>
</evidence>
<evidence type="ECO:0000256" key="11">
    <source>
        <dbReference type="ARBA" id="ARBA00023235"/>
    </source>
</evidence>
<comment type="catalytic activity">
    <reaction evidence="15 17 19">
        <text>(6S)-NADHX + ADP = AMP + phosphate + NADH + H(+)</text>
        <dbReference type="Rhea" id="RHEA:32223"/>
        <dbReference type="ChEBI" id="CHEBI:15378"/>
        <dbReference type="ChEBI" id="CHEBI:43474"/>
        <dbReference type="ChEBI" id="CHEBI:57945"/>
        <dbReference type="ChEBI" id="CHEBI:64074"/>
        <dbReference type="ChEBI" id="CHEBI:456215"/>
        <dbReference type="ChEBI" id="CHEBI:456216"/>
        <dbReference type="EC" id="4.2.1.136"/>
    </reaction>
</comment>
<evidence type="ECO:0000256" key="5">
    <source>
        <dbReference type="ARBA" id="ARBA00022723"/>
    </source>
</evidence>
<feature type="binding site" evidence="18">
    <location>
        <position position="56"/>
    </location>
    <ligand>
        <name>K(+)</name>
        <dbReference type="ChEBI" id="CHEBI:29103"/>
    </ligand>
</feature>
<evidence type="ECO:0000256" key="2">
    <source>
        <dbReference type="ARBA" id="ARBA00000909"/>
    </source>
</evidence>
<feature type="binding site" evidence="17">
    <location>
        <position position="440"/>
    </location>
    <ligand>
        <name>(6S)-NADPHX</name>
        <dbReference type="ChEBI" id="CHEBI:64076"/>
    </ligand>
</feature>
<keyword evidence="12 17" id="KW-0456">Lyase</keyword>
<evidence type="ECO:0000256" key="9">
    <source>
        <dbReference type="ARBA" id="ARBA00022958"/>
    </source>
</evidence>
<dbReference type="PROSITE" id="PS01050">
    <property type="entry name" value="YJEF_C_2"/>
    <property type="match status" value="1"/>
</dbReference>
<keyword evidence="9 18" id="KW-0630">Potassium</keyword>
<comment type="similarity">
    <text evidence="3 19">In the N-terminal section; belongs to the NnrE/AIBP family.</text>
</comment>
<comment type="similarity">
    <text evidence="17">Belongs to the NnrD/CARKD family.</text>
</comment>
<comment type="subunit">
    <text evidence="17">Homotetramer.</text>
</comment>
<evidence type="ECO:0000256" key="4">
    <source>
        <dbReference type="ARBA" id="ARBA00009524"/>
    </source>
</evidence>
<dbReference type="SUPFAM" id="SSF53613">
    <property type="entry name" value="Ribokinase-like"/>
    <property type="match status" value="1"/>
</dbReference>
<evidence type="ECO:0000256" key="13">
    <source>
        <dbReference type="ARBA" id="ARBA00023268"/>
    </source>
</evidence>
<evidence type="ECO:0000256" key="15">
    <source>
        <dbReference type="ARBA" id="ARBA00048238"/>
    </source>
</evidence>
<comment type="function">
    <text evidence="17">Catalyzes the dehydration of the S-form of NAD(P)HX at the expense of ADP, which is converted to AMP. Together with NAD(P)HX epimerase, which catalyzes the epimerization of the S- and R-forms, the enzyme allows the repair of both epimers of NAD(P)HX, a damaged form of NAD(P)H that is a result of enzymatic or heat-dependent hydration.</text>
</comment>
<comment type="cofactor">
    <cofactor evidence="18 19">
        <name>K(+)</name>
        <dbReference type="ChEBI" id="CHEBI:29103"/>
    </cofactor>
    <text evidence="18 19">Binds 1 potassium ion per subunit.</text>
</comment>
<feature type="binding site" evidence="17">
    <location>
        <position position="439"/>
    </location>
    <ligand>
        <name>AMP</name>
        <dbReference type="ChEBI" id="CHEBI:456215"/>
    </ligand>
</feature>
<comment type="function">
    <text evidence="14 19">Bifunctional enzyme that catalyzes the epimerization of the S- and R-forms of NAD(P)HX and the dehydration of the S-form of NAD(P)HX at the expense of ADP, which is converted to AMP. This allows the repair of both epimers of NAD(P)HX, a damaged form of NAD(P)H that is a result of enzymatic or heat-dependent hydration.</text>
</comment>
<feature type="binding site" evidence="18">
    <location>
        <position position="155"/>
    </location>
    <ligand>
        <name>(6S)-NADPHX</name>
        <dbReference type="ChEBI" id="CHEBI:64076"/>
    </ligand>
</feature>
<keyword evidence="7 17" id="KW-0067">ATP-binding</keyword>
<keyword evidence="11 18" id="KW-0413">Isomerase</keyword>
<dbReference type="NCBIfam" id="TIGR00197">
    <property type="entry name" value="yjeF_nterm"/>
    <property type="match status" value="1"/>
</dbReference>
<dbReference type="GO" id="GO:0005524">
    <property type="term" value="F:ATP binding"/>
    <property type="evidence" value="ECO:0007669"/>
    <property type="project" value="UniProtKB-UniRule"/>
</dbReference>
<proteinExistence type="inferred from homology"/>
<dbReference type="InterPro" id="IPR036652">
    <property type="entry name" value="YjeF_N_dom_sf"/>
</dbReference>
<dbReference type="SUPFAM" id="SSF64153">
    <property type="entry name" value="YjeF N-terminal domain-like"/>
    <property type="match status" value="1"/>
</dbReference>
<comment type="similarity">
    <text evidence="18">Belongs to the NnrE/AIBP family.</text>
</comment>
<evidence type="ECO:0000256" key="16">
    <source>
        <dbReference type="ARBA" id="ARBA00049209"/>
    </source>
</evidence>
<dbReference type="PIRSF" id="PIRSF017184">
    <property type="entry name" value="Nnr"/>
    <property type="match status" value="1"/>
</dbReference>
<evidence type="ECO:0000256" key="12">
    <source>
        <dbReference type="ARBA" id="ARBA00023239"/>
    </source>
</evidence>
<keyword evidence="6 17" id="KW-0547">Nucleotide-binding</keyword>
<dbReference type="GO" id="GO:0110051">
    <property type="term" value="P:metabolite repair"/>
    <property type="evidence" value="ECO:0007669"/>
    <property type="project" value="TreeGrafter"/>
</dbReference>
<dbReference type="EMBL" id="MPKA01000139">
    <property type="protein sequence ID" value="OLU43900.1"/>
    <property type="molecule type" value="Genomic_DNA"/>
</dbReference>
<comment type="function">
    <text evidence="18">Catalyzes the epimerization of the S- and R-forms of NAD(P)HX, a damaged form of NAD(P)H that is a result of enzymatic or heat-dependent hydration. This is a prerequisite for the S-specific NAD(P)H-hydrate dehydratase to allow the repair of both epimers of NAD(P)HX.</text>
</comment>
<feature type="binding site" evidence="17">
    <location>
        <begin position="411"/>
        <end position="415"/>
    </location>
    <ligand>
        <name>AMP</name>
        <dbReference type="ChEBI" id="CHEBI:456215"/>
    </ligand>
</feature>
<dbReference type="Pfam" id="PF01256">
    <property type="entry name" value="Carb_kinase"/>
    <property type="match status" value="1"/>
</dbReference>
<dbReference type="PROSITE" id="PS51383">
    <property type="entry name" value="YJEF_C_3"/>
    <property type="match status" value="1"/>
</dbReference>
<comment type="catalytic activity">
    <reaction evidence="16 17 19">
        <text>(6S)-NADPHX + ADP = AMP + phosphate + NADPH + H(+)</text>
        <dbReference type="Rhea" id="RHEA:32235"/>
        <dbReference type="ChEBI" id="CHEBI:15378"/>
        <dbReference type="ChEBI" id="CHEBI:43474"/>
        <dbReference type="ChEBI" id="CHEBI:57783"/>
        <dbReference type="ChEBI" id="CHEBI:64076"/>
        <dbReference type="ChEBI" id="CHEBI:456215"/>
        <dbReference type="ChEBI" id="CHEBI:456216"/>
        <dbReference type="EC" id="4.2.1.136"/>
    </reaction>
</comment>
<accession>A0A1U7NJS6</accession>
<feature type="binding site" evidence="18">
    <location>
        <begin position="55"/>
        <end position="59"/>
    </location>
    <ligand>
        <name>(6S)-NADPHX</name>
        <dbReference type="ChEBI" id="CHEBI:64076"/>
    </ligand>
</feature>
<dbReference type="HAMAP" id="MF_01965">
    <property type="entry name" value="NADHX_dehydratase"/>
    <property type="match status" value="1"/>
</dbReference>
<protein>
    <recommendedName>
        <fullName evidence="19">Bifunctional NAD(P)H-hydrate repair enzyme</fullName>
    </recommendedName>
    <alternativeName>
        <fullName evidence="19">Nicotinamide nucleotide repair protein</fullName>
    </alternativeName>
    <domain>
        <recommendedName>
            <fullName evidence="19">ADP-dependent (S)-NAD(P)H-hydrate dehydratase</fullName>
            <ecNumber evidence="19">4.2.1.136</ecNumber>
        </recommendedName>
        <alternativeName>
            <fullName evidence="19">ADP-dependent NAD(P)HX dehydratase</fullName>
        </alternativeName>
    </domain>
    <domain>
        <recommendedName>
            <fullName evidence="19">NAD(P)H-hydrate epimerase</fullName>
            <ecNumber evidence="19">5.1.99.6</ecNumber>
        </recommendedName>
    </domain>
</protein>
<evidence type="ECO:0000256" key="10">
    <source>
        <dbReference type="ARBA" id="ARBA00023027"/>
    </source>
</evidence>
<evidence type="ECO:0000256" key="14">
    <source>
        <dbReference type="ARBA" id="ARBA00025153"/>
    </source>
</evidence>
<evidence type="ECO:0000256" key="3">
    <source>
        <dbReference type="ARBA" id="ARBA00006001"/>
    </source>
</evidence>
<keyword evidence="13" id="KW-0511">Multifunctional enzyme</keyword>
<dbReference type="Gene3D" id="3.40.50.10260">
    <property type="entry name" value="YjeF N-terminal domain"/>
    <property type="match status" value="1"/>
</dbReference>
<dbReference type="InterPro" id="IPR004443">
    <property type="entry name" value="YjeF_N_dom"/>
</dbReference>
<feature type="domain" description="YjeF N-terminal" evidence="21">
    <location>
        <begin position="9"/>
        <end position="212"/>
    </location>
</feature>
<organism evidence="22 23">
    <name type="scientific">Dubosiella newyorkensis</name>
    <dbReference type="NCBI Taxonomy" id="1862672"/>
    <lineage>
        <taxon>Bacteria</taxon>
        <taxon>Bacillati</taxon>
        <taxon>Bacillota</taxon>
        <taxon>Erysipelotrichia</taxon>
        <taxon>Erysipelotrichales</taxon>
        <taxon>Erysipelotrichaceae</taxon>
        <taxon>Dubosiella</taxon>
    </lineage>
</organism>
<dbReference type="HAMAP" id="MF_01966">
    <property type="entry name" value="NADHX_epimerase"/>
    <property type="match status" value="1"/>
</dbReference>
<feature type="binding site" evidence="17">
    <location>
        <position position="324"/>
    </location>
    <ligand>
        <name>(6S)-NADPHX</name>
        <dbReference type="ChEBI" id="CHEBI:64076"/>
    </ligand>
</feature>
<dbReference type="GO" id="GO:0046496">
    <property type="term" value="P:nicotinamide nucleotide metabolic process"/>
    <property type="evidence" value="ECO:0007669"/>
    <property type="project" value="UniProtKB-UniRule"/>
</dbReference>
<comment type="cofactor">
    <cofactor evidence="17">
        <name>Mg(2+)</name>
        <dbReference type="ChEBI" id="CHEBI:18420"/>
    </cofactor>
</comment>
<dbReference type="GO" id="GO:0052855">
    <property type="term" value="F:ADP-dependent NAD(P)H-hydrate dehydratase activity"/>
    <property type="evidence" value="ECO:0007669"/>
    <property type="project" value="UniProtKB-UniRule"/>
</dbReference>
<keyword evidence="5 18" id="KW-0479">Metal-binding</keyword>
<keyword evidence="23" id="KW-1185">Reference proteome</keyword>
<evidence type="ECO:0000256" key="8">
    <source>
        <dbReference type="ARBA" id="ARBA00022857"/>
    </source>
</evidence>
<evidence type="ECO:0000256" key="17">
    <source>
        <dbReference type="HAMAP-Rule" id="MF_01965"/>
    </source>
</evidence>
<dbReference type="PROSITE" id="PS51385">
    <property type="entry name" value="YJEF_N"/>
    <property type="match status" value="1"/>
</dbReference>
<dbReference type="Pfam" id="PF03853">
    <property type="entry name" value="YjeF_N"/>
    <property type="match status" value="1"/>
</dbReference>
<evidence type="ECO:0000256" key="7">
    <source>
        <dbReference type="ARBA" id="ARBA00022840"/>
    </source>
</evidence>
<dbReference type="GO" id="GO:0052856">
    <property type="term" value="F:NAD(P)HX epimerase activity"/>
    <property type="evidence" value="ECO:0007669"/>
    <property type="project" value="UniProtKB-UniRule"/>
</dbReference>
<name>A0A1U7NJS6_9FIRM</name>
<reference evidence="22 23" key="1">
    <citation type="submission" date="2016-11" db="EMBL/GenBank/DDBJ databases">
        <title>Description of two novel members of the family Erysipelotrichaceae: Ileibacterium lipovorans gen. nov., sp. nov. and Dubosiella newyorkensis, gen. nov., sp. nov.</title>
        <authorList>
            <person name="Cox L.M."/>
            <person name="Sohn J."/>
            <person name="Tyrrell K.L."/>
            <person name="Citron D.M."/>
            <person name="Lawson P.A."/>
            <person name="Patel N.B."/>
            <person name="Iizumi T."/>
            <person name="Perez-Perez G.I."/>
            <person name="Goldstein E.J."/>
            <person name="Blaser M.J."/>
        </authorList>
    </citation>
    <scope>NUCLEOTIDE SEQUENCE [LARGE SCALE GENOMIC DNA]</scope>
    <source>
        <strain evidence="22 23">NYU-BL-A4</strain>
    </source>
</reference>
<feature type="binding site" evidence="17">
    <location>
        <position position="254"/>
    </location>
    <ligand>
        <name>(6S)-NADPHX</name>
        <dbReference type="ChEBI" id="CHEBI:64076"/>
    </ligand>
</feature>
<dbReference type="Gene3D" id="3.40.1190.20">
    <property type="match status" value="1"/>
</dbReference>